<dbReference type="PANTHER" id="PTHR11048">
    <property type="entry name" value="PRENYLTRANSFERASES"/>
    <property type="match status" value="1"/>
</dbReference>
<evidence type="ECO:0000256" key="7">
    <source>
        <dbReference type="ARBA" id="ARBA00022688"/>
    </source>
</evidence>
<dbReference type="NCBIfam" id="TIGR01475">
    <property type="entry name" value="ubiA_other"/>
    <property type="match status" value="1"/>
</dbReference>
<evidence type="ECO:0000256" key="2">
    <source>
        <dbReference type="ARBA" id="ARBA00004141"/>
    </source>
</evidence>
<dbReference type="GO" id="GO:0008412">
    <property type="term" value="F:4-hydroxybenzoate polyprenyltransferase activity"/>
    <property type="evidence" value="ECO:0007669"/>
    <property type="project" value="UniProtKB-EC"/>
</dbReference>
<evidence type="ECO:0000313" key="14">
    <source>
        <dbReference type="Proteomes" id="UP000033423"/>
    </source>
</evidence>
<dbReference type="InterPro" id="IPR044878">
    <property type="entry name" value="UbiA_sf"/>
</dbReference>
<keyword evidence="6 13" id="KW-0808">Transferase</keyword>
<dbReference type="PANTHER" id="PTHR11048:SF28">
    <property type="entry name" value="4-HYDROXYBENZOATE POLYPRENYLTRANSFERASE, MITOCHONDRIAL"/>
    <property type="match status" value="1"/>
</dbReference>
<dbReference type="PATRIC" id="fig|29290.4.peg.4798"/>
<organism evidence="13 14">
    <name type="scientific">Candidatus Magnetobacterium bavaricum</name>
    <dbReference type="NCBI Taxonomy" id="29290"/>
    <lineage>
        <taxon>Bacteria</taxon>
        <taxon>Pseudomonadati</taxon>
        <taxon>Nitrospirota</taxon>
        <taxon>Thermodesulfovibrionia</taxon>
        <taxon>Thermodesulfovibrionales</taxon>
        <taxon>Candidatus Magnetobacteriaceae</taxon>
        <taxon>Candidatus Magnetobacterium</taxon>
    </lineage>
</organism>
<keyword evidence="9 12" id="KW-1133">Transmembrane helix</keyword>
<evidence type="ECO:0000313" key="13">
    <source>
        <dbReference type="EMBL" id="KJU84196.1"/>
    </source>
</evidence>
<dbReference type="CDD" id="cd13959">
    <property type="entry name" value="PT_UbiA_COQ2"/>
    <property type="match status" value="1"/>
</dbReference>
<evidence type="ECO:0000256" key="6">
    <source>
        <dbReference type="ARBA" id="ARBA00022679"/>
    </source>
</evidence>
<keyword evidence="8 12" id="KW-0812">Transmembrane</keyword>
<proteinExistence type="inferred from homology"/>
<evidence type="ECO:0000256" key="9">
    <source>
        <dbReference type="ARBA" id="ARBA00022989"/>
    </source>
</evidence>
<feature type="transmembrane region" description="Helical" evidence="12">
    <location>
        <begin position="260"/>
        <end position="282"/>
    </location>
</feature>
<feature type="transmembrane region" description="Helical" evidence="12">
    <location>
        <begin position="21"/>
        <end position="38"/>
    </location>
</feature>
<comment type="similarity">
    <text evidence="3">Belongs to the UbiA prenyltransferase family.</text>
</comment>
<feature type="transmembrane region" description="Helical" evidence="12">
    <location>
        <begin position="44"/>
        <end position="65"/>
    </location>
</feature>
<dbReference type="Pfam" id="PF01040">
    <property type="entry name" value="UbiA"/>
    <property type="match status" value="1"/>
</dbReference>
<dbReference type="InterPro" id="IPR000537">
    <property type="entry name" value="UbiA_prenyltransferase"/>
</dbReference>
<feature type="transmembrane region" description="Helical" evidence="12">
    <location>
        <begin position="85"/>
        <end position="106"/>
    </location>
</feature>
<feature type="transmembrane region" description="Helical" evidence="12">
    <location>
        <begin position="136"/>
        <end position="156"/>
    </location>
</feature>
<dbReference type="EMBL" id="LACI01001572">
    <property type="protein sequence ID" value="KJU84196.1"/>
    <property type="molecule type" value="Genomic_DNA"/>
</dbReference>
<evidence type="ECO:0000256" key="4">
    <source>
        <dbReference type="ARBA" id="ARBA00022475"/>
    </source>
</evidence>
<keyword evidence="4" id="KW-1003">Cell membrane</keyword>
<evidence type="ECO:0000256" key="12">
    <source>
        <dbReference type="SAM" id="Phobius"/>
    </source>
</evidence>
<keyword evidence="5" id="KW-0997">Cell inner membrane</keyword>
<keyword evidence="14" id="KW-1185">Reference proteome</keyword>
<dbReference type="Proteomes" id="UP000033423">
    <property type="component" value="Unassembled WGS sequence"/>
</dbReference>
<dbReference type="GO" id="GO:0005886">
    <property type="term" value="C:plasma membrane"/>
    <property type="evidence" value="ECO:0007669"/>
    <property type="project" value="TreeGrafter"/>
</dbReference>
<dbReference type="InterPro" id="IPR006371">
    <property type="entry name" value="Polyprenyltransferase_UbiA-li"/>
</dbReference>
<gene>
    <name evidence="13" type="ORF">MBAV_003611</name>
</gene>
<dbReference type="AlphaFoldDB" id="A0A0F3GQL1"/>
<feature type="transmembrane region" description="Helical" evidence="12">
    <location>
        <begin position="202"/>
        <end position="222"/>
    </location>
</feature>
<dbReference type="FunFam" id="1.10.357.140:FF:000008">
    <property type="entry name" value="4-hydroxybenzoate octaprenyltransferase"/>
    <property type="match status" value="1"/>
</dbReference>
<dbReference type="Gene3D" id="1.20.120.1780">
    <property type="entry name" value="UbiA prenyltransferase"/>
    <property type="match status" value="1"/>
</dbReference>
<name>A0A0F3GQL1_9BACT</name>
<evidence type="ECO:0000256" key="1">
    <source>
        <dbReference type="ARBA" id="ARBA00001946"/>
    </source>
</evidence>
<dbReference type="Gene3D" id="1.10.357.140">
    <property type="entry name" value="UbiA prenyltransferase"/>
    <property type="match status" value="1"/>
</dbReference>
<evidence type="ECO:0000256" key="5">
    <source>
        <dbReference type="ARBA" id="ARBA00022519"/>
    </source>
</evidence>
<evidence type="ECO:0000256" key="3">
    <source>
        <dbReference type="ARBA" id="ARBA00005985"/>
    </source>
</evidence>
<comment type="cofactor">
    <cofactor evidence="1">
        <name>Mg(2+)</name>
        <dbReference type="ChEBI" id="CHEBI:18420"/>
    </cofactor>
</comment>
<evidence type="ECO:0000256" key="8">
    <source>
        <dbReference type="ARBA" id="ARBA00022692"/>
    </source>
</evidence>
<protein>
    <recommendedName>
        <fullName evidence="11">4-hydroxybenzoate polyprenyltransferase</fullName>
        <ecNumber evidence="11">2.5.1.39</ecNumber>
    </recommendedName>
</protein>
<feature type="transmembrane region" description="Helical" evidence="12">
    <location>
        <begin position="228"/>
        <end position="248"/>
    </location>
</feature>
<dbReference type="GO" id="GO:0006744">
    <property type="term" value="P:ubiquinone biosynthetic process"/>
    <property type="evidence" value="ECO:0007669"/>
    <property type="project" value="UniProtKB-KW"/>
</dbReference>
<evidence type="ECO:0000256" key="10">
    <source>
        <dbReference type="ARBA" id="ARBA00023136"/>
    </source>
</evidence>
<sequence>MATALDKIGTYLRMIKFSHSIFALPFAFTAAILAANGLPSLRQGLWIAVAMIGARSAAMGLNRVVDRKIDALNPRTSARELPTGAISVTDATLFVVVSTVVFFVAAYMLNPLCLKLAPLAIGVIFFYSYTKRFTWVCHIVLGVAIALAPLGAWIAIRGDFSYRILPLVVAVIFWLAGFDTIYGLQDTDFDRSHGLYSIPQRFGVQTALIIARGFHVLAWMLLVFTGRVFDLGIVYYIGMVGVALFFWYEHSIINKDDLTRINIAFFNANGYISLTVFAFVLLEKSL</sequence>
<dbReference type="FunFam" id="1.20.120.1780:FF:000001">
    <property type="entry name" value="4-hydroxybenzoate octaprenyltransferase"/>
    <property type="match status" value="1"/>
</dbReference>
<comment type="subcellular location">
    <subcellularLocation>
        <location evidence="2">Membrane</location>
        <topology evidence="2">Multi-pass membrane protein</topology>
    </subcellularLocation>
</comment>
<keyword evidence="10 12" id="KW-0472">Membrane</keyword>
<evidence type="ECO:0000256" key="11">
    <source>
        <dbReference type="ARBA" id="ARBA00034524"/>
    </source>
</evidence>
<comment type="caution">
    <text evidence="13">The sequence shown here is derived from an EMBL/GenBank/DDBJ whole genome shotgun (WGS) entry which is preliminary data.</text>
</comment>
<feature type="transmembrane region" description="Helical" evidence="12">
    <location>
        <begin position="162"/>
        <end position="182"/>
    </location>
</feature>
<accession>A0A0F3GQL1</accession>
<keyword evidence="7" id="KW-0831">Ubiquinone biosynthesis</keyword>
<dbReference type="InterPro" id="IPR039653">
    <property type="entry name" value="Prenyltransferase"/>
</dbReference>
<dbReference type="EC" id="2.5.1.39" evidence="11"/>
<reference evidence="13 14" key="1">
    <citation type="submission" date="2015-02" db="EMBL/GenBank/DDBJ databases">
        <title>Single-cell genomics of uncultivated deep-branching MTB reveals a conserved set of magnetosome genes.</title>
        <authorList>
            <person name="Kolinko S."/>
            <person name="Richter M."/>
            <person name="Glockner F.O."/>
            <person name="Brachmann A."/>
            <person name="Schuler D."/>
        </authorList>
    </citation>
    <scope>NUCLEOTIDE SEQUENCE [LARGE SCALE GENOMIC DNA]</scope>
    <source>
        <strain evidence="13">TM-1</strain>
    </source>
</reference>